<proteinExistence type="predicted"/>
<feature type="region of interest" description="Disordered" evidence="1">
    <location>
        <begin position="1"/>
        <end position="48"/>
    </location>
</feature>
<sequence length="144" mass="15854">MNMPDTESTRPGDRSGGLPGELSDQRLQQRARELYREAGRRVDPATAGRLRAARRQALEAADKPSRQVSRWLIPSGAVAVIALASLMLWQPLPHSGGRPAVAVDTATDLDNELPPDADKTDPVLYQNLDFYTWLASADRHPTTR</sequence>
<protein>
    <recommendedName>
        <fullName evidence="5">DUF3619 family protein</fullName>
    </recommendedName>
</protein>
<evidence type="ECO:0008006" key="5">
    <source>
        <dbReference type="Google" id="ProtNLM"/>
    </source>
</evidence>
<keyword evidence="2" id="KW-0812">Transmembrane</keyword>
<evidence type="ECO:0000313" key="4">
    <source>
        <dbReference type="Proteomes" id="UP001500657"/>
    </source>
</evidence>
<reference evidence="3 4" key="1">
    <citation type="journal article" date="2019" name="Int. J. Syst. Evol. Microbiol.">
        <title>The Global Catalogue of Microorganisms (GCM) 10K type strain sequencing project: providing services to taxonomists for standard genome sequencing and annotation.</title>
        <authorList>
            <consortium name="The Broad Institute Genomics Platform"/>
            <consortium name="The Broad Institute Genome Sequencing Center for Infectious Disease"/>
            <person name="Wu L."/>
            <person name="Ma J."/>
        </authorList>
    </citation>
    <scope>NUCLEOTIDE SEQUENCE [LARGE SCALE GENOMIC DNA]</scope>
    <source>
        <strain evidence="3 4">JCM 16242</strain>
    </source>
</reference>
<keyword evidence="2" id="KW-0472">Membrane</keyword>
<evidence type="ECO:0000313" key="3">
    <source>
        <dbReference type="EMBL" id="GAA0256402.1"/>
    </source>
</evidence>
<dbReference type="RefSeq" id="WP_343882812.1">
    <property type="nucleotide sequence ID" value="NZ_BAAAFO010000003.1"/>
</dbReference>
<dbReference type="EMBL" id="BAAAFO010000003">
    <property type="protein sequence ID" value="GAA0256402.1"/>
    <property type="molecule type" value="Genomic_DNA"/>
</dbReference>
<evidence type="ECO:0000256" key="1">
    <source>
        <dbReference type="SAM" id="MobiDB-lite"/>
    </source>
</evidence>
<feature type="compositionally biased region" description="Basic and acidic residues" evidence="1">
    <location>
        <begin position="30"/>
        <end position="43"/>
    </location>
</feature>
<name>A0ABN0UNI5_9GAMM</name>
<keyword evidence="4" id="KW-1185">Reference proteome</keyword>
<comment type="caution">
    <text evidence="3">The sequence shown here is derived from an EMBL/GenBank/DDBJ whole genome shotgun (WGS) entry which is preliminary data.</text>
</comment>
<accession>A0ABN0UNI5</accession>
<dbReference type="Proteomes" id="UP001500657">
    <property type="component" value="Unassembled WGS sequence"/>
</dbReference>
<feature type="transmembrane region" description="Helical" evidence="2">
    <location>
        <begin position="71"/>
        <end position="89"/>
    </location>
</feature>
<organism evidence="3 4">
    <name type="scientific">Rhodanobacter caeni</name>
    <dbReference type="NCBI Taxonomy" id="657654"/>
    <lineage>
        <taxon>Bacteria</taxon>
        <taxon>Pseudomonadati</taxon>
        <taxon>Pseudomonadota</taxon>
        <taxon>Gammaproteobacteria</taxon>
        <taxon>Lysobacterales</taxon>
        <taxon>Rhodanobacteraceae</taxon>
        <taxon>Rhodanobacter</taxon>
    </lineage>
</organism>
<gene>
    <name evidence="3" type="ORF">GCM10009126_21930</name>
</gene>
<evidence type="ECO:0000256" key="2">
    <source>
        <dbReference type="SAM" id="Phobius"/>
    </source>
</evidence>
<keyword evidence="2" id="KW-1133">Transmembrane helix</keyword>